<accession>A0AAY4CLW5</accession>
<evidence type="ECO:0000256" key="9">
    <source>
        <dbReference type="ARBA" id="ARBA00023207"/>
    </source>
</evidence>
<dbReference type="Pfam" id="PF01034">
    <property type="entry name" value="Syndecan"/>
    <property type="match status" value="1"/>
</dbReference>
<dbReference type="InterPro" id="IPR001050">
    <property type="entry name" value="Syndecan"/>
</dbReference>
<sequence length="60" mass="6660">PDLQPTVRAESPEVVIIGGVILFATLITLLLLHHMKKKDEGSYSLTSSAYQRAPSREFYA</sequence>
<keyword evidence="8" id="KW-0325">Glycoprotein</keyword>
<evidence type="ECO:0000256" key="1">
    <source>
        <dbReference type="ARBA" id="ARBA00004479"/>
    </source>
</evidence>
<feature type="transmembrane region" description="Helical" evidence="11">
    <location>
        <begin position="14"/>
        <end position="32"/>
    </location>
</feature>
<dbReference type="GO" id="GO:0016020">
    <property type="term" value="C:membrane"/>
    <property type="evidence" value="ECO:0007669"/>
    <property type="project" value="UniProtKB-SubCell"/>
</dbReference>
<evidence type="ECO:0000256" key="7">
    <source>
        <dbReference type="ARBA" id="ARBA00023136"/>
    </source>
</evidence>
<keyword evidence="9" id="KW-0357">Heparan sulfate</keyword>
<dbReference type="GO" id="GO:0016477">
    <property type="term" value="P:cell migration"/>
    <property type="evidence" value="ECO:0007669"/>
    <property type="project" value="TreeGrafter"/>
</dbReference>
<dbReference type="PANTHER" id="PTHR10915">
    <property type="entry name" value="SYNDECAN"/>
    <property type="match status" value="1"/>
</dbReference>
<keyword evidence="5" id="KW-0654">Proteoglycan</keyword>
<evidence type="ECO:0000256" key="10">
    <source>
        <dbReference type="SAM" id="MobiDB-lite"/>
    </source>
</evidence>
<name>A0AAY4CLW5_9TELE</name>
<keyword evidence="6 11" id="KW-1133">Transmembrane helix</keyword>
<comment type="similarity">
    <text evidence="2">Belongs to the syndecan proteoglycan family.</text>
</comment>
<dbReference type="PANTHER" id="PTHR10915:SF1">
    <property type="entry name" value="SYNDECAN"/>
    <property type="match status" value="1"/>
</dbReference>
<evidence type="ECO:0000256" key="8">
    <source>
        <dbReference type="ARBA" id="ARBA00023180"/>
    </source>
</evidence>
<evidence type="ECO:0000313" key="14">
    <source>
        <dbReference type="Proteomes" id="UP000694580"/>
    </source>
</evidence>
<organism evidence="13 14">
    <name type="scientific">Denticeps clupeoides</name>
    <name type="common">denticle herring</name>
    <dbReference type="NCBI Taxonomy" id="299321"/>
    <lineage>
        <taxon>Eukaryota</taxon>
        <taxon>Metazoa</taxon>
        <taxon>Chordata</taxon>
        <taxon>Craniata</taxon>
        <taxon>Vertebrata</taxon>
        <taxon>Euteleostomi</taxon>
        <taxon>Actinopterygii</taxon>
        <taxon>Neopterygii</taxon>
        <taxon>Teleostei</taxon>
        <taxon>Clupei</taxon>
        <taxon>Clupeiformes</taxon>
        <taxon>Denticipitoidei</taxon>
        <taxon>Denticipitidae</taxon>
        <taxon>Denticeps</taxon>
    </lineage>
</organism>
<dbReference type="Ensembl" id="ENSDCDT00010042342.1">
    <property type="protein sequence ID" value="ENSDCDP00010034172.1"/>
    <property type="gene ID" value="ENSDCDG00010021780.1"/>
</dbReference>
<evidence type="ECO:0000259" key="12">
    <source>
        <dbReference type="Pfam" id="PF01034"/>
    </source>
</evidence>
<protein>
    <recommendedName>
        <fullName evidence="12">Syndecan/Neurexin domain-containing protein</fullName>
    </recommendedName>
</protein>
<feature type="domain" description="Syndecan/Neurexin" evidence="12">
    <location>
        <begin position="15"/>
        <end position="58"/>
    </location>
</feature>
<reference evidence="13" key="2">
    <citation type="submission" date="2025-08" db="UniProtKB">
        <authorList>
            <consortium name="Ensembl"/>
        </authorList>
    </citation>
    <scope>IDENTIFICATION</scope>
</reference>
<keyword evidence="14" id="KW-1185">Reference proteome</keyword>
<reference evidence="13 14" key="1">
    <citation type="submission" date="2020-06" db="EMBL/GenBank/DDBJ databases">
        <authorList>
            <consortium name="Wellcome Sanger Institute Data Sharing"/>
        </authorList>
    </citation>
    <scope>NUCLEOTIDE SEQUENCE [LARGE SCALE GENOMIC DNA]</scope>
</reference>
<feature type="region of interest" description="Disordered" evidence="10">
    <location>
        <begin position="40"/>
        <end position="60"/>
    </location>
</feature>
<keyword evidence="4 11" id="KW-0812">Transmembrane</keyword>
<dbReference type="GO" id="GO:0009986">
    <property type="term" value="C:cell surface"/>
    <property type="evidence" value="ECO:0007669"/>
    <property type="project" value="TreeGrafter"/>
</dbReference>
<dbReference type="AlphaFoldDB" id="A0AAY4CLW5"/>
<dbReference type="Proteomes" id="UP000694580">
    <property type="component" value="Chromosome 5"/>
</dbReference>
<proteinExistence type="inferred from homology"/>
<evidence type="ECO:0000256" key="3">
    <source>
        <dbReference type="ARBA" id="ARBA00010241"/>
    </source>
</evidence>
<evidence type="ECO:0000256" key="11">
    <source>
        <dbReference type="SAM" id="Phobius"/>
    </source>
</evidence>
<keyword evidence="7 11" id="KW-0472">Membrane</keyword>
<evidence type="ECO:0000256" key="5">
    <source>
        <dbReference type="ARBA" id="ARBA00022974"/>
    </source>
</evidence>
<evidence type="ECO:0000256" key="2">
    <source>
        <dbReference type="ARBA" id="ARBA00005343"/>
    </source>
</evidence>
<reference evidence="13" key="3">
    <citation type="submission" date="2025-09" db="UniProtKB">
        <authorList>
            <consortium name="Ensembl"/>
        </authorList>
    </citation>
    <scope>IDENTIFICATION</scope>
</reference>
<comment type="subcellular location">
    <subcellularLocation>
        <location evidence="1">Membrane</location>
        <topology evidence="1">Single-pass type I membrane protein</topology>
    </subcellularLocation>
</comment>
<comment type="similarity">
    <text evidence="3">Belongs to the neurexin family.</text>
</comment>
<evidence type="ECO:0000256" key="4">
    <source>
        <dbReference type="ARBA" id="ARBA00022692"/>
    </source>
</evidence>
<evidence type="ECO:0000313" key="13">
    <source>
        <dbReference type="Ensembl" id="ENSDCDP00010034172.1"/>
    </source>
</evidence>
<dbReference type="InterPro" id="IPR027789">
    <property type="entry name" value="Syndecan/Neurexin_dom"/>
</dbReference>
<evidence type="ECO:0000256" key="6">
    <source>
        <dbReference type="ARBA" id="ARBA00022989"/>
    </source>
</evidence>